<evidence type="ECO:0000256" key="1">
    <source>
        <dbReference type="ARBA" id="ARBA00017228"/>
    </source>
</evidence>
<dbReference type="GO" id="GO:0005737">
    <property type="term" value="C:cytoplasm"/>
    <property type="evidence" value="ECO:0007669"/>
    <property type="project" value="TreeGrafter"/>
</dbReference>
<dbReference type="GO" id="GO:0006779">
    <property type="term" value="P:porphyrin-containing compound biosynthetic process"/>
    <property type="evidence" value="ECO:0007669"/>
    <property type="project" value="TreeGrafter"/>
</dbReference>
<dbReference type="GO" id="GO:0051539">
    <property type="term" value="F:4 iron, 4 sulfur cluster binding"/>
    <property type="evidence" value="ECO:0007669"/>
    <property type="project" value="TreeGrafter"/>
</dbReference>
<dbReference type="PANTHER" id="PTHR13932:SF5">
    <property type="entry name" value="RADICAL S-ADENOSYL METHIONINE DOMAIN-CONTAINING PROTEIN 1, MITOCHONDRIAL"/>
    <property type="match status" value="1"/>
</dbReference>
<proteinExistence type="predicted"/>
<organism evidence="7 8">
    <name type="scientific">Tumebacillus flagellatus</name>
    <dbReference type="NCBI Taxonomy" id="1157490"/>
    <lineage>
        <taxon>Bacteria</taxon>
        <taxon>Bacillati</taxon>
        <taxon>Bacillota</taxon>
        <taxon>Bacilli</taxon>
        <taxon>Bacillales</taxon>
        <taxon>Alicyclobacillaceae</taxon>
        <taxon>Tumebacillus</taxon>
    </lineage>
</organism>
<dbReference type="PROSITE" id="PS51918">
    <property type="entry name" value="RADICAL_SAM"/>
    <property type="match status" value="1"/>
</dbReference>
<dbReference type="RefSeq" id="WP_052036369.1">
    <property type="nucleotide sequence ID" value="NZ_JMIR01000020.1"/>
</dbReference>
<keyword evidence="2" id="KW-0949">S-adenosyl-L-methionine</keyword>
<dbReference type="Pfam" id="PF04055">
    <property type="entry name" value="Radical_SAM"/>
    <property type="match status" value="1"/>
</dbReference>
<evidence type="ECO:0000259" key="6">
    <source>
        <dbReference type="PROSITE" id="PS51918"/>
    </source>
</evidence>
<accession>A0A074LQ39</accession>
<dbReference type="AlphaFoldDB" id="A0A074LQ39"/>
<feature type="domain" description="Radical SAM core" evidence="6">
    <location>
        <begin position="47"/>
        <end position="290"/>
    </location>
</feature>
<keyword evidence="8" id="KW-1185">Reference proteome</keyword>
<dbReference type="OrthoDB" id="9808022at2"/>
<dbReference type="PANTHER" id="PTHR13932">
    <property type="entry name" value="COPROPORPHYRINIGEN III OXIDASE"/>
    <property type="match status" value="1"/>
</dbReference>
<evidence type="ECO:0000256" key="3">
    <source>
        <dbReference type="ARBA" id="ARBA00022723"/>
    </source>
</evidence>
<evidence type="ECO:0000256" key="5">
    <source>
        <dbReference type="ARBA" id="ARBA00023014"/>
    </source>
</evidence>
<protein>
    <recommendedName>
        <fullName evidence="1">Heme chaperone HemW</fullName>
    </recommendedName>
</protein>
<dbReference type="InterPro" id="IPR034505">
    <property type="entry name" value="Coproporphyrinogen-III_oxidase"/>
</dbReference>
<dbReference type="EMBL" id="JMIR01000020">
    <property type="protein sequence ID" value="KEO82590.1"/>
    <property type="molecule type" value="Genomic_DNA"/>
</dbReference>
<sequence>MLNLNLNPFPTLLKFDQQLPVYNWYYPFPSDEDDVVDTVDAMRTIPVSKDGYRALYFHIPFCDTLCTFCPFFRSTAYTYHEFIDQYLEALFLEMAWKSQFPGIGNVPVDIIAVGGGTPSVLSAEQIRRFGAKLRENFDLSELKEFTFELEVKSVTQEKLAAMKAIGVNRVSFGIQTFNETFREVFNITSSVEQVRQVAKWAVETFDYVNVDMIYGIAGQSLDDLLEEAEAAMALGTATIDFYPLNNMSASLKMHRSIKEKGLTPLSPATKISYRMFLDEYMRAKGYHPINGYSYTRVQQPPKERQVIVREPVFLYHDMLYGYKGDEVIGFGSSAISQVHQYTMVNPNSMEGFIKAMHEGTLDVTTIQNLDCPEKGIVYFPYRGVLEKSRVDWARVPEETLVALQQAVDQGLVVEDAERYTLSPSGWLFYVNLVYFLTPSKGKQWLSERILLRIEEGREADEVQLYQLT</sequence>
<dbReference type="SMART" id="SM00729">
    <property type="entry name" value="Elp3"/>
    <property type="match status" value="1"/>
</dbReference>
<keyword evidence="5" id="KW-0411">Iron-sulfur</keyword>
<keyword evidence="3" id="KW-0479">Metal-binding</keyword>
<dbReference type="GO" id="GO:0003824">
    <property type="term" value="F:catalytic activity"/>
    <property type="evidence" value="ECO:0007669"/>
    <property type="project" value="InterPro"/>
</dbReference>
<dbReference type="SFLD" id="SFLDG01065">
    <property type="entry name" value="anaerobic_coproporphyrinogen-I"/>
    <property type="match status" value="1"/>
</dbReference>
<evidence type="ECO:0000256" key="2">
    <source>
        <dbReference type="ARBA" id="ARBA00022691"/>
    </source>
</evidence>
<dbReference type="GO" id="GO:0046872">
    <property type="term" value="F:metal ion binding"/>
    <property type="evidence" value="ECO:0007669"/>
    <property type="project" value="UniProtKB-KW"/>
</dbReference>
<dbReference type="STRING" id="1157490.EL26_14490"/>
<dbReference type="InterPro" id="IPR013785">
    <property type="entry name" value="Aldolase_TIM"/>
</dbReference>
<dbReference type="InterPro" id="IPR006638">
    <property type="entry name" value="Elp3/MiaA/NifB-like_rSAM"/>
</dbReference>
<dbReference type="Gene3D" id="3.20.20.70">
    <property type="entry name" value="Aldolase class I"/>
    <property type="match status" value="1"/>
</dbReference>
<gene>
    <name evidence="7" type="ORF">EL26_14490</name>
</gene>
<dbReference type="Proteomes" id="UP000027931">
    <property type="component" value="Unassembled WGS sequence"/>
</dbReference>
<dbReference type="SUPFAM" id="SSF102114">
    <property type="entry name" value="Radical SAM enzymes"/>
    <property type="match status" value="1"/>
</dbReference>
<dbReference type="InterPro" id="IPR058240">
    <property type="entry name" value="rSAM_sf"/>
</dbReference>
<dbReference type="InterPro" id="IPR007197">
    <property type="entry name" value="rSAM"/>
</dbReference>
<evidence type="ECO:0000313" key="7">
    <source>
        <dbReference type="EMBL" id="KEO82590.1"/>
    </source>
</evidence>
<evidence type="ECO:0000256" key="4">
    <source>
        <dbReference type="ARBA" id="ARBA00023004"/>
    </source>
</evidence>
<reference evidence="7 8" key="1">
    <citation type="journal article" date="2013" name="Int. J. Syst. Evol. Microbiol.">
        <title>Tumebacillus flagellatus sp. nov., an alpha-amylase/pullulanase-producing bacterium isolated from cassava wastewater.</title>
        <authorList>
            <person name="Wang Q."/>
            <person name="Xie N."/>
            <person name="Qin Y."/>
            <person name="Shen N."/>
            <person name="Zhu J."/>
            <person name="Mi H."/>
            <person name="Huang R."/>
        </authorList>
    </citation>
    <scope>NUCLEOTIDE SEQUENCE [LARGE SCALE GENOMIC DNA]</scope>
    <source>
        <strain evidence="7 8">GST4</strain>
    </source>
</reference>
<dbReference type="SFLD" id="SFLDS00029">
    <property type="entry name" value="Radical_SAM"/>
    <property type="match status" value="1"/>
</dbReference>
<evidence type="ECO:0000313" key="8">
    <source>
        <dbReference type="Proteomes" id="UP000027931"/>
    </source>
</evidence>
<comment type="caution">
    <text evidence="7">The sequence shown here is derived from an EMBL/GenBank/DDBJ whole genome shotgun (WGS) entry which is preliminary data.</text>
</comment>
<name>A0A074LQ39_9BACL</name>
<keyword evidence="4" id="KW-0408">Iron</keyword>
<dbReference type="eggNOG" id="COG0635">
    <property type="taxonomic scope" value="Bacteria"/>
</dbReference>